<sequence>MLEATDPLLESEPDRLSQVPLTALLFSISKKTRAIMGLKLVELGLHNGQDELLLAIRGGQPLHVSVIAKQLNVRPSTVSKMLDRLIEKGLVARISDKNDGRRTFVQITASGQALCNEVLALHESFGHILTEKLVGDPAVLTHALSETEELLRNRLQRLR</sequence>
<dbReference type="PROSITE" id="PS50995">
    <property type="entry name" value="HTH_MARR_2"/>
    <property type="match status" value="1"/>
</dbReference>
<comment type="caution">
    <text evidence="5">The sequence shown here is derived from an EMBL/GenBank/DDBJ whole genome shotgun (WGS) entry which is preliminary data.</text>
</comment>
<dbReference type="InterPro" id="IPR036388">
    <property type="entry name" value="WH-like_DNA-bd_sf"/>
</dbReference>
<feature type="domain" description="HTH marR-type" evidence="4">
    <location>
        <begin position="18"/>
        <end position="159"/>
    </location>
</feature>
<dbReference type="AlphaFoldDB" id="A0A7W6FWB3"/>
<dbReference type="InterPro" id="IPR011991">
    <property type="entry name" value="ArsR-like_HTH"/>
</dbReference>
<dbReference type="InterPro" id="IPR036390">
    <property type="entry name" value="WH_DNA-bd_sf"/>
</dbReference>
<dbReference type="CDD" id="cd00090">
    <property type="entry name" value="HTH_ARSR"/>
    <property type="match status" value="1"/>
</dbReference>
<dbReference type="SUPFAM" id="SSF46785">
    <property type="entry name" value="Winged helix' DNA-binding domain"/>
    <property type="match status" value="1"/>
</dbReference>
<name>A0A7W6FWB3_9HYPH</name>
<proteinExistence type="predicted"/>
<keyword evidence="6" id="KW-1185">Reference proteome</keyword>
<evidence type="ECO:0000313" key="5">
    <source>
        <dbReference type="EMBL" id="MBB3938144.1"/>
    </source>
</evidence>
<dbReference type="OrthoDB" id="7774677at2"/>
<dbReference type="Gene3D" id="1.10.10.10">
    <property type="entry name" value="Winged helix-like DNA-binding domain superfamily/Winged helix DNA-binding domain"/>
    <property type="match status" value="1"/>
</dbReference>
<dbReference type="InterPro" id="IPR000835">
    <property type="entry name" value="HTH_MarR-typ"/>
</dbReference>
<reference evidence="5 6" key="1">
    <citation type="submission" date="2020-08" db="EMBL/GenBank/DDBJ databases">
        <title>Genomic Encyclopedia of Type Strains, Phase IV (KMG-IV): sequencing the most valuable type-strain genomes for metagenomic binning, comparative biology and taxonomic classification.</title>
        <authorList>
            <person name="Goeker M."/>
        </authorList>
    </citation>
    <scope>NUCLEOTIDE SEQUENCE [LARGE SCALE GENOMIC DNA]</scope>
    <source>
        <strain evidence="5 6">DSM 25024</strain>
    </source>
</reference>
<dbReference type="Pfam" id="PF01047">
    <property type="entry name" value="MarR"/>
    <property type="match status" value="1"/>
</dbReference>
<organism evidence="5 6">
    <name type="scientific">Aureimonas phyllosphaerae</name>
    <dbReference type="NCBI Taxonomy" id="1166078"/>
    <lineage>
        <taxon>Bacteria</taxon>
        <taxon>Pseudomonadati</taxon>
        <taxon>Pseudomonadota</taxon>
        <taxon>Alphaproteobacteria</taxon>
        <taxon>Hyphomicrobiales</taxon>
        <taxon>Aurantimonadaceae</taxon>
        <taxon>Aureimonas</taxon>
    </lineage>
</organism>
<evidence type="ECO:0000256" key="2">
    <source>
        <dbReference type="ARBA" id="ARBA00023125"/>
    </source>
</evidence>
<keyword evidence="2 5" id="KW-0238">DNA-binding</keyword>
<evidence type="ECO:0000259" key="4">
    <source>
        <dbReference type="PROSITE" id="PS50995"/>
    </source>
</evidence>
<dbReference type="GO" id="GO:0003700">
    <property type="term" value="F:DNA-binding transcription factor activity"/>
    <property type="evidence" value="ECO:0007669"/>
    <property type="project" value="InterPro"/>
</dbReference>
<dbReference type="PANTHER" id="PTHR42756">
    <property type="entry name" value="TRANSCRIPTIONAL REGULATOR, MARR"/>
    <property type="match status" value="1"/>
</dbReference>
<dbReference type="RefSeq" id="WP_090966516.1">
    <property type="nucleotide sequence ID" value="NZ_FOOA01000030.1"/>
</dbReference>
<dbReference type="PROSITE" id="PS01117">
    <property type="entry name" value="HTH_MARR_1"/>
    <property type="match status" value="1"/>
</dbReference>
<dbReference type="Proteomes" id="UP000531216">
    <property type="component" value="Unassembled WGS sequence"/>
</dbReference>
<accession>A0A7W6FWB3</accession>
<dbReference type="PRINTS" id="PR00598">
    <property type="entry name" value="HTHMARR"/>
</dbReference>
<evidence type="ECO:0000256" key="3">
    <source>
        <dbReference type="ARBA" id="ARBA00023163"/>
    </source>
</evidence>
<dbReference type="PANTHER" id="PTHR42756:SF1">
    <property type="entry name" value="TRANSCRIPTIONAL REPRESSOR OF EMRAB OPERON"/>
    <property type="match status" value="1"/>
</dbReference>
<evidence type="ECO:0000313" key="6">
    <source>
        <dbReference type="Proteomes" id="UP000531216"/>
    </source>
</evidence>
<protein>
    <submittedName>
        <fullName evidence="5">DNA-binding MarR family transcriptional regulator</fullName>
    </submittedName>
</protein>
<keyword evidence="3" id="KW-0804">Transcription</keyword>
<dbReference type="InterPro" id="IPR023187">
    <property type="entry name" value="Tscrpt_reg_MarR-type_CS"/>
</dbReference>
<dbReference type="EMBL" id="JACIDO010000019">
    <property type="protein sequence ID" value="MBB3938144.1"/>
    <property type="molecule type" value="Genomic_DNA"/>
</dbReference>
<dbReference type="GO" id="GO:0003677">
    <property type="term" value="F:DNA binding"/>
    <property type="evidence" value="ECO:0007669"/>
    <property type="project" value="UniProtKB-KW"/>
</dbReference>
<gene>
    <name evidence="5" type="ORF">GGR05_004315</name>
</gene>
<keyword evidence="1" id="KW-0805">Transcription regulation</keyword>
<dbReference type="SMART" id="SM00347">
    <property type="entry name" value="HTH_MARR"/>
    <property type="match status" value="1"/>
</dbReference>
<evidence type="ECO:0000256" key="1">
    <source>
        <dbReference type="ARBA" id="ARBA00023015"/>
    </source>
</evidence>